<evidence type="ECO:0000313" key="2">
    <source>
        <dbReference type="EMBL" id="KAB1887384.1"/>
    </source>
</evidence>
<dbReference type="CDD" id="cd00293">
    <property type="entry name" value="USP-like"/>
    <property type="match status" value="1"/>
</dbReference>
<dbReference type="Proteomes" id="UP000436027">
    <property type="component" value="Unassembled WGS sequence"/>
</dbReference>
<organism evidence="2 3">
    <name type="scientific">Microbacterium maritypicum</name>
    <name type="common">Microbacterium liquefaciens</name>
    <dbReference type="NCBI Taxonomy" id="33918"/>
    <lineage>
        <taxon>Bacteria</taxon>
        <taxon>Bacillati</taxon>
        <taxon>Actinomycetota</taxon>
        <taxon>Actinomycetes</taxon>
        <taxon>Micrococcales</taxon>
        <taxon>Microbacteriaceae</taxon>
        <taxon>Microbacterium</taxon>
    </lineage>
</organism>
<reference evidence="2 3" key="1">
    <citation type="submission" date="2019-09" db="EMBL/GenBank/DDBJ databases">
        <title>Whole genome sequencing of Microbacterium maritypicum.</title>
        <authorList>
            <person name="Lenchi N."/>
        </authorList>
    </citation>
    <scope>NUCLEOTIDE SEQUENCE [LARGE SCALE GENOMIC DNA]</scope>
    <source>
        <strain evidence="2 3">DSM 12512</strain>
    </source>
</reference>
<protein>
    <submittedName>
        <fullName evidence="2">Universal stress protein</fullName>
    </submittedName>
</protein>
<name>A0AAD3X523_MICMQ</name>
<gene>
    <name evidence="2" type="ORF">F6W70_08320</name>
</gene>
<evidence type="ECO:0000259" key="1">
    <source>
        <dbReference type="Pfam" id="PF00582"/>
    </source>
</evidence>
<comment type="caution">
    <text evidence="2">The sequence shown here is derived from an EMBL/GenBank/DDBJ whole genome shotgun (WGS) entry which is preliminary data.</text>
</comment>
<dbReference type="SUPFAM" id="SSF52402">
    <property type="entry name" value="Adenine nucleotide alpha hydrolases-like"/>
    <property type="match status" value="2"/>
</dbReference>
<accession>A0AAD3X523</accession>
<dbReference type="EMBL" id="WAAQ01000001">
    <property type="protein sequence ID" value="KAB1887384.1"/>
    <property type="molecule type" value="Genomic_DNA"/>
</dbReference>
<dbReference type="Gene3D" id="3.40.50.12370">
    <property type="match status" value="1"/>
</dbReference>
<dbReference type="InterPro" id="IPR006016">
    <property type="entry name" value="UspA"/>
</dbReference>
<proteinExistence type="predicted"/>
<sequence>MPARYVLALKGRGGEETAHAWAESHAAAAGVPVVRVHVATGDDADFAHPEPRRTTDVVLPRGPVPEQLARFLQDDDALVISTGKTGFIHSRVFGTMSLRIAAVARCAVVVVPHLDLRFRSGIVAGVKADDLLDPVVRAASDEAARRGEPLQVVHSSFSGIVPAPVETSASALEQAAALVQRLHPRATLRTRETVRPPAEALLDASRNAALVVIGAGHAHRSEHSLGPVVQDVLVNINAPVLIVPGDRAHHSG</sequence>
<dbReference type="AlphaFoldDB" id="A0AAD3X523"/>
<evidence type="ECO:0000313" key="3">
    <source>
        <dbReference type="Proteomes" id="UP000436027"/>
    </source>
</evidence>
<dbReference type="RefSeq" id="WP_151486369.1">
    <property type="nucleotide sequence ID" value="NZ_BAAAIN010000002.1"/>
</dbReference>
<feature type="domain" description="UspA" evidence="1">
    <location>
        <begin position="122"/>
        <end position="244"/>
    </location>
</feature>
<dbReference type="Pfam" id="PF00582">
    <property type="entry name" value="Usp"/>
    <property type="match status" value="1"/>
</dbReference>